<evidence type="ECO:0000313" key="3">
    <source>
        <dbReference type="Proteomes" id="UP000000763"/>
    </source>
</evidence>
<dbReference type="EMBL" id="AP008209">
    <property type="protein sequence ID" value="BAH92323.1"/>
    <property type="molecule type" value="Genomic_DNA"/>
</dbReference>
<feature type="region of interest" description="Disordered" evidence="1">
    <location>
        <begin position="1"/>
        <end position="56"/>
    </location>
</feature>
<feature type="non-terminal residue" evidence="2">
    <location>
        <position position="1"/>
    </location>
</feature>
<accession>C7J023</accession>
<feature type="compositionally biased region" description="Pro residues" evidence="1">
    <location>
        <begin position="33"/>
        <end position="49"/>
    </location>
</feature>
<sequence>TPTHIGDRKGDTTHRNPNPPKKPWPCLLSPPSSSSPPPSAPPAPPPPPPRPRRSTA</sequence>
<dbReference type="AlphaFoldDB" id="C7J023"/>
<feature type="compositionally biased region" description="Basic and acidic residues" evidence="1">
    <location>
        <begin position="1"/>
        <end position="14"/>
    </location>
</feature>
<gene>
    <name evidence="2" type="ordered locus">Os03g0692700</name>
</gene>
<proteinExistence type="predicted"/>
<evidence type="ECO:0000313" key="2">
    <source>
        <dbReference type="EMBL" id="BAH92323.1"/>
    </source>
</evidence>
<dbReference type="Proteomes" id="UP000000763">
    <property type="component" value="Chromosome 3"/>
</dbReference>
<name>C7J023_ORYSJ</name>
<organism evidence="2 3">
    <name type="scientific">Oryza sativa subsp. japonica</name>
    <name type="common">Rice</name>
    <dbReference type="NCBI Taxonomy" id="39947"/>
    <lineage>
        <taxon>Eukaryota</taxon>
        <taxon>Viridiplantae</taxon>
        <taxon>Streptophyta</taxon>
        <taxon>Embryophyta</taxon>
        <taxon>Tracheophyta</taxon>
        <taxon>Spermatophyta</taxon>
        <taxon>Magnoliopsida</taxon>
        <taxon>Liliopsida</taxon>
        <taxon>Poales</taxon>
        <taxon>Poaceae</taxon>
        <taxon>BOP clade</taxon>
        <taxon>Oryzoideae</taxon>
        <taxon>Oryzeae</taxon>
        <taxon>Oryzinae</taxon>
        <taxon>Oryza</taxon>
        <taxon>Oryza sativa</taxon>
    </lineage>
</organism>
<reference evidence="3" key="2">
    <citation type="journal article" date="2008" name="Nucleic Acids Res.">
        <title>The rice annotation project database (RAP-DB): 2008 update.</title>
        <authorList>
            <consortium name="The rice annotation project (RAP)"/>
        </authorList>
    </citation>
    <scope>GENOME REANNOTATION</scope>
    <source>
        <strain evidence="3">cv. Nipponbare</strain>
    </source>
</reference>
<reference evidence="2 3" key="1">
    <citation type="journal article" date="2005" name="Nature">
        <title>The map-based sequence of the rice genome.</title>
        <authorList>
            <consortium name="International rice genome sequencing project (IRGSP)"/>
            <person name="Matsumoto T."/>
            <person name="Wu J."/>
            <person name="Kanamori H."/>
            <person name="Katayose Y."/>
            <person name="Fujisawa M."/>
            <person name="Namiki N."/>
            <person name="Mizuno H."/>
            <person name="Yamamoto K."/>
            <person name="Antonio B.A."/>
            <person name="Baba T."/>
            <person name="Sakata K."/>
            <person name="Nagamura Y."/>
            <person name="Aoki H."/>
            <person name="Arikawa K."/>
            <person name="Arita K."/>
            <person name="Bito T."/>
            <person name="Chiden Y."/>
            <person name="Fujitsuka N."/>
            <person name="Fukunaka R."/>
            <person name="Hamada M."/>
            <person name="Harada C."/>
            <person name="Hayashi A."/>
            <person name="Hijishita S."/>
            <person name="Honda M."/>
            <person name="Hosokawa S."/>
            <person name="Ichikawa Y."/>
            <person name="Idonuma A."/>
            <person name="Iijima M."/>
            <person name="Ikeda M."/>
            <person name="Ikeno M."/>
            <person name="Ito K."/>
            <person name="Ito S."/>
            <person name="Ito T."/>
            <person name="Ito Y."/>
            <person name="Ito Y."/>
            <person name="Iwabuchi A."/>
            <person name="Kamiya K."/>
            <person name="Karasawa W."/>
            <person name="Kurita K."/>
            <person name="Katagiri S."/>
            <person name="Kikuta A."/>
            <person name="Kobayashi H."/>
            <person name="Kobayashi N."/>
            <person name="Machita K."/>
            <person name="Maehara T."/>
            <person name="Masukawa M."/>
            <person name="Mizubayashi T."/>
            <person name="Mukai Y."/>
            <person name="Nagasaki H."/>
            <person name="Nagata Y."/>
            <person name="Naito S."/>
            <person name="Nakashima M."/>
            <person name="Nakama Y."/>
            <person name="Nakamichi Y."/>
            <person name="Nakamura M."/>
            <person name="Meguro A."/>
            <person name="Negishi M."/>
            <person name="Ohta I."/>
            <person name="Ohta T."/>
            <person name="Okamoto M."/>
            <person name="Ono N."/>
            <person name="Saji S."/>
            <person name="Sakaguchi M."/>
            <person name="Sakai K."/>
            <person name="Shibata M."/>
            <person name="Shimokawa T."/>
            <person name="Song J."/>
            <person name="Takazaki Y."/>
            <person name="Terasawa K."/>
            <person name="Tsugane M."/>
            <person name="Tsuji K."/>
            <person name="Ueda S."/>
            <person name="Waki K."/>
            <person name="Yamagata H."/>
            <person name="Yamamoto M."/>
            <person name="Yamamoto S."/>
            <person name="Yamane H."/>
            <person name="Yoshiki S."/>
            <person name="Yoshihara R."/>
            <person name="Yukawa K."/>
            <person name="Zhong H."/>
            <person name="Yano M."/>
            <person name="Yuan Q."/>
            <person name="Ouyang S."/>
            <person name="Liu J."/>
            <person name="Jones K.M."/>
            <person name="Gansberger K."/>
            <person name="Moffat K."/>
            <person name="Hill J."/>
            <person name="Bera J."/>
            <person name="Fadrosh D."/>
            <person name="Jin S."/>
            <person name="Johri S."/>
            <person name="Kim M."/>
            <person name="Overton L."/>
            <person name="Reardon M."/>
            <person name="Tsitrin T."/>
            <person name="Vuong H."/>
            <person name="Weaver B."/>
            <person name="Ciecko A."/>
            <person name="Tallon L."/>
            <person name="Jackson J."/>
            <person name="Pai G."/>
            <person name="Aken S.V."/>
            <person name="Utterback T."/>
            <person name="Reidmuller S."/>
            <person name="Feldblyum T."/>
            <person name="Hsiao J."/>
            <person name="Zismann V."/>
            <person name="Iobst S."/>
            <person name="de Vazeille A.R."/>
            <person name="Buell C.R."/>
            <person name="Ying K."/>
            <person name="Li Y."/>
            <person name="Lu T."/>
            <person name="Huang Y."/>
            <person name="Zhao Q."/>
            <person name="Feng Q."/>
            <person name="Zhang L."/>
            <person name="Zhu J."/>
            <person name="Weng Q."/>
            <person name="Mu J."/>
            <person name="Lu Y."/>
            <person name="Fan D."/>
            <person name="Liu Y."/>
            <person name="Guan J."/>
            <person name="Zhang Y."/>
            <person name="Yu S."/>
            <person name="Liu X."/>
            <person name="Zhang Y."/>
            <person name="Hong G."/>
            <person name="Han B."/>
            <person name="Choisne N."/>
            <person name="Demange N."/>
            <person name="Orjeda G."/>
            <person name="Samain S."/>
            <person name="Cattolico L."/>
            <person name="Pelletier E."/>
            <person name="Couloux A."/>
            <person name="Segurens B."/>
            <person name="Wincker P."/>
            <person name="D'Hont A."/>
            <person name="Scarpelli C."/>
            <person name="Weissenbach J."/>
            <person name="Salanoubat M."/>
            <person name="Quetier F."/>
            <person name="Yu Y."/>
            <person name="Kim H.R."/>
            <person name="Rambo T."/>
            <person name="Currie J."/>
            <person name="Collura K."/>
            <person name="Luo M."/>
            <person name="Yang T."/>
            <person name="Ammiraju J.S.S."/>
            <person name="Engler F."/>
            <person name="Soderlund C."/>
            <person name="Wing R.A."/>
            <person name="Palmer L.E."/>
            <person name="de la Bastide M."/>
            <person name="Spiegel L."/>
            <person name="Nascimento L."/>
            <person name="Zutavern T."/>
            <person name="O'Shaughnessy A."/>
            <person name="Dike S."/>
            <person name="Dedhia N."/>
            <person name="Preston R."/>
            <person name="Balija V."/>
            <person name="McCombie W.R."/>
            <person name="Chow T."/>
            <person name="Chen H."/>
            <person name="Chung M."/>
            <person name="Chen C."/>
            <person name="Shaw J."/>
            <person name="Wu H."/>
            <person name="Hsiao K."/>
            <person name="Chao Y."/>
            <person name="Chu M."/>
            <person name="Cheng C."/>
            <person name="Hour A."/>
            <person name="Lee P."/>
            <person name="Lin S."/>
            <person name="Lin Y."/>
            <person name="Liou J."/>
            <person name="Liu S."/>
            <person name="Hsing Y."/>
            <person name="Raghuvanshi S."/>
            <person name="Mohanty A."/>
            <person name="Bharti A.K."/>
            <person name="Gaur A."/>
            <person name="Gupta V."/>
            <person name="Kumar D."/>
            <person name="Ravi V."/>
            <person name="Vij S."/>
            <person name="Kapur A."/>
            <person name="Khurana P."/>
            <person name="Khurana P."/>
            <person name="Khurana J.P."/>
            <person name="Tyagi A.K."/>
            <person name="Gaikwad K."/>
            <person name="Singh A."/>
            <person name="Dalal V."/>
            <person name="Srivastava S."/>
            <person name="Dixit A."/>
            <person name="Pal A.K."/>
            <person name="Ghazi I.A."/>
            <person name="Yadav M."/>
            <person name="Pandit A."/>
            <person name="Bhargava A."/>
            <person name="Sureshbabu K."/>
            <person name="Batra K."/>
            <person name="Sharma T.R."/>
            <person name="Mohapatra T."/>
            <person name="Singh N.K."/>
            <person name="Messing J."/>
            <person name="Nelson A.B."/>
            <person name="Fuks G."/>
            <person name="Kavchok S."/>
            <person name="Keizer G."/>
            <person name="Linton E."/>
            <person name="Llaca V."/>
            <person name="Song R."/>
            <person name="Tanyolac B."/>
            <person name="Young S."/>
            <person name="Ho-Il K."/>
            <person name="Hahn J.H."/>
            <person name="Sangsakoo G."/>
            <person name="Vanavichit A."/>
            <person name="de Mattos Luiz.A.T."/>
            <person name="Zimmer P.D."/>
            <person name="Malone G."/>
            <person name="Dellagostin O."/>
            <person name="de Oliveira A.C."/>
            <person name="Bevan M."/>
            <person name="Bancroft I."/>
            <person name="Minx P."/>
            <person name="Cordum H."/>
            <person name="Wilson R."/>
            <person name="Cheng Z."/>
            <person name="Jin W."/>
            <person name="Jiang J."/>
            <person name="Leong S.A."/>
            <person name="Iwama H."/>
            <person name="Gojobori T."/>
            <person name="Itoh T."/>
            <person name="Niimura Y."/>
            <person name="Fujii Y."/>
            <person name="Habara T."/>
            <person name="Sakai H."/>
            <person name="Sato Y."/>
            <person name="Wilson G."/>
            <person name="Kumar K."/>
            <person name="McCouch S."/>
            <person name="Juretic N."/>
            <person name="Hoen D."/>
            <person name="Wright S."/>
            <person name="Bruskiewich R."/>
            <person name="Bureau T."/>
            <person name="Miyao A."/>
            <person name="Hirochika H."/>
            <person name="Nishikawa T."/>
            <person name="Kadowaki K."/>
            <person name="Sugiura M."/>
            <person name="Burr B."/>
            <person name="Sasaki T."/>
        </authorList>
    </citation>
    <scope>NUCLEOTIDE SEQUENCE [LARGE SCALE GENOMIC DNA]</scope>
    <source>
        <strain evidence="3">cv. Nipponbare</strain>
    </source>
</reference>
<evidence type="ECO:0000256" key="1">
    <source>
        <dbReference type="SAM" id="MobiDB-lite"/>
    </source>
</evidence>
<protein>
    <submittedName>
        <fullName evidence="2">Os03g0692700 protein</fullName>
    </submittedName>
</protein>
<dbReference type="KEGG" id="dosa:Os03g0692700"/>